<reference evidence="2 3" key="1">
    <citation type="submission" date="2024-09" db="EMBL/GenBank/DDBJ databases">
        <title>Genome sequencing and assembly of Phytophthora oleae, isolate VK10A, causative agent of rot of olive drupes.</title>
        <authorList>
            <person name="Conti Taguali S."/>
            <person name="Riolo M."/>
            <person name="La Spada F."/>
            <person name="Cacciola S.O."/>
            <person name="Dionisio G."/>
        </authorList>
    </citation>
    <scope>NUCLEOTIDE SEQUENCE [LARGE SCALE GENOMIC DNA]</scope>
    <source>
        <strain evidence="2 3">VK10A</strain>
    </source>
</reference>
<comment type="caution">
    <text evidence="2">The sequence shown here is derived from an EMBL/GenBank/DDBJ whole genome shotgun (WGS) entry which is preliminary data.</text>
</comment>
<organism evidence="2 3">
    <name type="scientific">Phytophthora oleae</name>
    <dbReference type="NCBI Taxonomy" id="2107226"/>
    <lineage>
        <taxon>Eukaryota</taxon>
        <taxon>Sar</taxon>
        <taxon>Stramenopiles</taxon>
        <taxon>Oomycota</taxon>
        <taxon>Peronosporomycetes</taxon>
        <taxon>Peronosporales</taxon>
        <taxon>Peronosporaceae</taxon>
        <taxon>Phytophthora</taxon>
    </lineage>
</organism>
<dbReference type="AlphaFoldDB" id="A0ABD3F4J3"/>
<accession>A0ABD3F4J3</accession>
<keyword evidence="3" id="KW-1185">Reference proteome</keyword>
<sequence>MQRRPVAPLAGDDNDEEGSELGSKKPKEPFLPKALQKLSGNTKKKVEGVIGYRVEQVEDSTNKELRLVLNSISSPEHLLRMNKRASVAYADSP</sequence>
<evidence type="ECO:0000256" key="1">
    <source>
        <dbReference type="SAM" id="MobiDB-lite"/>
    </source>
</evidence>
<evidence type="ECO:0000313" key="2">
    <source>
        <dbReference type="EMBL" id="KAL3660325.1"/>
    </source>
</evidence>
<evidence type="ECO:0000313" key="3">
    <source>
        <dbReference type="Proteomes" id="UP001632037"/>
    </source>
</evidence>
<dbReference type="EMBL" id="JBIMZQ010000041">
    <property type="protein sequence ID" value="KAL3660325.1"/>
    <property type="molecule type" value="Genomic_DNA"/>
</dbReference>
<proteinExistence type="predicted"/>
<name>A0ABD3F4J3_9STRA</name>
<dbReference type="Proteomes" id="UP001632037">
    <property type="component" value="Unassembled WGS sequence"/>
</dbReference>
<protein>
    <submittedName>
        <fullName evidence="2">Uncharacterized protein</fullName>
    </submittedName>
</protein>
<feature type="region of interest" description="Disordered" evidence="1">
    <location>
        <begin position="1"/>
        <end position="37"/>
    </location>
</feature>
<gene>
    <name evidence="2" type="ORF">V7S43_014479</name>
</gene>